<dbReference type="SUPFAM" id="SSF89392">
    <property type="entry name" value="Prokaryotic lipoproteins and lipoprotein localization factors"/>
    <property type="match status" value="1"/>
</dbReference>
<gene>
    <name evidence="3" type="ORF">HA338_15410</name>
</gene>
<organism evidence="3 4">
    <name type="scientific">Methanosarcina acetivorans</name>
    <dbReference type="NCBI Taxonomy" id="2214"/>
    <lineage>
        <taxon>Archaea</taxon>
        <taxon>Methanobacteriati</taxon>
        <taxon>Methanobacteriota</taxon>
        <taxon>Stenosarchaea group</taxon>
        <taxon>Methanomicrobia</taxon>
        <taxon>Methanosarcinales</taxon>
        <taxon>Methanosarcinaceae</taxon>
        <taxon>Methanosarcina</taxon>
    </lineage>
</organism>
<comment type="caution">
    <text evidence="3">The sequence shown here is derived from an EMBL/GenBank/DDBJ whole genome shotgun (WGS) entry which is preliminary data.</text>
</comment>
<name>A0A832WB13_9EURY</name>
<feature type="domain" description="DUF4367" evidence="1">
    <location>
        <begin position="255"/>
        <end position="369"/>
    </location>
</feature>
<dbReference type="Gene3D" id="2.50.20.10">
    <property type="entry name" value="Lipoprotein localisation LolA/LolB/LppX"/>
    <property type="match status" value="1"/>
</dbReference>
<dbReference type="PROSITE" id="PS51257">
    <property type="entry name" value="PROKAR_LIPOPROTEIN"/>
    <property type="match status" value="1"/>
</dbReference>
<dbReference type="InterPro" id="IPR029046">
    <property type="entry name" value="LolA/LolB/LppX"/>
</dbReference>
<dbReference type="InterPro" id="IPR052944">
    <property type="entry name" value="Sporulation_related"/>
</dbReference>
<dbReference type="AlphaFoldDB" id="A0A832WB13"/>
<dbReference type="EMBL" id="DUJU01000176">
    <property type="protein sequence ID" value="HIH95346.1"/>
    <property type="molecule type" value="Genomic_DNA"/>
</dbReference>
<dbReference type="InterPro" id="IPR033399">
    <property type="entry name" value="TP_0789-like"/>
</dbReference>
<feature type="domain" description="Uncharacterized protein TP-0789" evidence="2">
    <location>
        <begin position="98"/>
        <end position="209"/>
    </location>
</feature>
<dbReference type="Proteomes" id="UP000600774">
    <property type="component" value="Unassembled WGS sequence"/>
</dbReference>
<dbReference type="InterPro" id="IPR025377">
    <property type="entry name" value="DUF4367"/>
</dbReference>
<dbReference type="GeneID" id="1472091"/>
<dbReference type="PANTHER" id="PTHR37507:SF2">
    <property type="entry name" value="SPORULATION PROTEIN YDCC"/>
    <property type="match status" value="1"/>
</dbReference>
<keyword evidence="3" id="KW-0449">Lipoprotein</keyword>
<evidence type="ECO:0000259" key="1">
    <source>
        <dbReference type="Pfam" id="PF14285"/>
    </source>
</evidence>
<protein>
    <submittedName>
        <fullName evidence="3">Outer membrane lipoprotein-sorting protein</fullName>
    </submittedName>
</protein>
<sequence length="373" mass="42737">MSRVITTKELKSILVLAFIAITLFASGCTEENLSAEEIATQMMDKQNSIQDYSYTMYMTSYTEGQVEEIESKFMFKKPNKFKEIMTESGKDSQITVSDGEISWSYNPDANTVIKMKPSEDPGAQKGDYIYAINEFLDDNNVTLLRTENVDGRATYLLNITPKEIHTDDDLKSKIIKIWVDKETWMPLRWEYYNADGNLTDKNEIRDLKVNTGIPDSEFKFEIPDSAKIIDLGMIPPYEELSLEEARNNASFKILTPEYLPDGYKFNYSIITNNSKYSTDPESHYETVELVYAKEGASKRKHIILTETVYENLSFYPTVINGTDIQINEIEGKCFSDEDTTRLIWRLGDINLLLGTPLEKNETLKIAESISEKL</sequence>
<dbReference type="PANTHER" id="PTHR37507">
    <property type="entry name" value="SPORULATION PROTEIN YDCC"/>
    <property type="match status" value="1"/>
</dbReference>
<dbReference type="Pfam" id="PF14285">
    <property type="entry name" value="DUF4367"/>
    <property type="match status" value="1"/>
</dbReference>
<proteinExistence type="predicted"/>
<reference evidence="3" key="1">
    <citation type="journal article" date="2020" name="bioRxiv">
        <title>A rank-normalized archaeal taxonomy based on genome phylogeny resolves widespread incomplete and uneven classifications.</title>
        <authorList>
            <person name="Rinke C."/>
            <person name="Chuvochina M."/>
            <person name="Mussig A.J."/>
            <person name="Chaumeil P.-A."/>
            <person name="Waite D.W."/>
            <person name="Whitman W.B."/>
            <person name="Parks D.H."/>
            <person name="Hugenholtz P."/>
        </authorList>
    </citation>
    <scope>NUCLEOTIDE SEQUENCE</scope>
    <source>
        <strain evidence="3">UBA8876</strain>
    </source>
</reference>
<dbReference type="RefSeq" id="WP_011020257.1">
    <property type="nucleotide sequence ID" value="NZ_DUJU01000176.1"/>
</dbReference>
<dbReference type="Pfam" id="PF17131">
    <property type="entry name" value="LolA_like"/>
    <property type="match status" value="1"/>
</dbReference>
<dbReference type="CDD" id="cd16329">
    <property type="entry name" value="LolA_like"/>
    <property type="match status" value="1"/>
</dbReference>
<evidence type="ECO:0000313" key="4">
    <source>
        <dbReference type="Proteomes" id="UP000600774"/>
    </source>
</evidence>
<evidence type="ECO:0000313" key="3">
    <source>
        <dbReference type="EMBL" id="HIH95346.1"/>
    </source>
</evidence>
<dbReference type="OMA" id="TAWTYQP"/>
<accession>A0A832WB13</accession>
<evidence type="ECO:0000259" key="2">
    <source>
        <dbReference type="Pfam" id="PF17131"/>
    </source>
</evidence>